<dbReference type="PANTHER" id="PTHR11005">
    <property type="entry name" value="LYSOSOMAL ACID LIPASE-RELATED"/>
    <property type="match status" value="1"/>
</dbReference>
<dbReference type="FunFam" id="3.40.50.1820:FF:000057">
    <property type="entry name" value="Lipase"/>
    <property type="match status" value="1"/>
</dbReference>
<evidence type="ECO:0000256" key="3">
    <source>
        <dbReference type="ARBA" id="ARBA00022801"/>
    </source>
</evidence>
<feature type="domain" description="Partial AB-hydrolase lipase" evidence="9">
    <location>
        <begin position="468"/>
        <end position="527"/>
    </location>
</feature>
<feature type="signal peptide" evidence="8">
    <location>
        <begin position="1"/>
        <end position="22"/>
    </location>
</feature>
<dbReference type="EMBL" id="OD000168">
    <property type="protein sequence ID" value="CAD7396178.1"/>
    <property type="molecule type" value="Genomic_DNA"/>
</dbReference>
<feature type="region of interest" description="Disordered" evidence="7">
    <location>
        <begin position="95"/>
        <end position="120"/>
    </location>
</feature>
<keyword evidence="6" id="KW-0325">Glycoprotein</keyword>
<keyword evidence="3" id="KW-0378">Hydrolase</keyword>
<dbReference type="GO" id="GO:0016042">
    <property type="term" value="P:lipid catabolic process"/>
    <property type="evidence" value="ECO:0007669"/>
    <property type="project" value="UniProtKB-KW"/>
</dbReference>
<proteinExistence type="inferred from homology"/>
<dbReference type="SUPFAM" id="SSF53474">
    <property type="entry name" value="alpha/beta-Hydrolases"/>
    <property type="match status" value="1"/>
</dbReference>
<dbReference type="GO" id="GO:0016787">
    <property type="term" value="F:hydrolase activity"/>
    <property type="evidence" value="ECO:0007669"/>
    <property type="project" value="UniProtKB-KW"/>
</dbReference>
<dbReference type="InterPro" id="IPR029058">
    <property type="entry name" value="AB_hydrolase_fold"/>
</dbReference>
<dbReference type="AlphaFoldDB" id="A0A7R9CGT3"/>
<evidence type="ECO:0000256" key="2">
    <source>
        <dbReference type="ARBA" id="ARBA00022729"/>
    </source>
</evidence>
<sequence>MIRCNLIFISCVFIHRLIEVDSKDGYIKTVDQNDRENGSYADIYACKWGKKFEPFCEKQHSFENGTVGSAPQNVSIYRHQSDTISNINYTDKIKKQKENNNQKNSLVNKRSIDPNENNYNNPINNTASVISLFTKNFAPKSSEDLLVEDNRSKDIPEAKNKIINTISQLKLDNLMHSNERDAKLRIIEETKETKDMGGKTKTKYSIHQQQIKTNRTQGIEYLSNKTLTNIYSIVNQINAIYRYITPRRLLDHEFDSRHSFDRSTAEINNEMPHSNRASLSPSLYNLYDLEMTSETIRTLGSKRKRSITYDIAQTSINSETTSSDNKNHSPENILKLDGNEHMLSIIVEYPSLGQNTNKIIRLNNTFIKRANKSKEMQHFASDSQMINANKPKILEDLKSKVSFDSGMETNTFRPYLRQDGMESELFNYELPVVKAFNENKRYCVSSNPKIPKWCVENQGTDSNAELTTPEIIEKYGYTAQTHTIVTEDSYILTLHRIPGRQINQADGVKRKVVLVLHGLLASSATFVELGPEKGLGFILSDEGFDVWLGNFRGNTYSREHVRPDIPHHVYWNFSMHEMGQYDIPAMIDYILKISGQKHLQIVAHSTGATSCYIMACLHTKYSAKISLLTSIAPLGPSGFLDPILKKELKLLADRIMAMLSKNDVHYFAPSYDWLANYTVWFCQKDLLDDNLCKIRRLLGFNSKKLSEV</sequence>
<evidence type="ECO:0000256" key="4">
    <source>
        <dbReference type="ARBA" id="ARBA00022963"/>
    </source>
</evidence>
<comment type="similarity">
    <text evidence="1">Belongs to the AB hydrolase superfamily. Lipase family.</text>
</comment>
<evidence type="ECO:0000259" key="9">
    <source>
        <dbReference type="Pfam" id="PF04083"/>
    </source>
</evidence>
<evidence type="ECO:0000256" key="7">
    <source>
        <dbReference type="SAM" id="MobiDB-lite"/>
    </source>
</evidence>
<accession>A0A7R9CGT3</accession>
<evidence type="ECO:0000256" key="6">
    <source>
        <dbReference type="ARBA" id="ARBA00023180"/>
    </source>
</evidence>
<keyword evidence="2 8" id="KW-0732">Signal</keyword>
<feature type="chain" id="PRO_5030671803" description="Partial AB-hydrolase lipase domain-containing protein" evidence="8">
    <location>
        <begin position="23"/>
        <end position="708"/>
    </location>
</feature>
<dbReference type="Pfam" id="PF04083">
    <property type="entry name" value="Abhydro_lipase"/>
    <property type="match status" value="1"/>
</dbReference>
<evidence type="ECO:0000256" key="1">
    <source>
        <dbReference type="ARBA" id="ARBA00010701"/>
    </source>
</evidence>
<keyword evidence="5" id="KW-0443">Lipid metabolism</keyword>
<reference evidence="10" key="1">
    <citation type="submission" date="2020-11" db="EMBL/GenBank/DDBJ databases">
        <authorList>
            <person name="Tran Van P."/>
        </authorList>
    </citation>
    <scope>NUCLEOTIDE SEQUENCE</scope>
</reference>
<dbReference type="InterPro" id="IPR006693">
    <property type="entry name" value="AB_hydrolase_lipase"/>
</dbReference>
<evidence type="ECO:0000256" key="5">
    <source>
        <dbReference type="ARBA" id="ARBA00023098"/>
    </source>
</evidence>
<evidence type="ECO:0000313" key="10">
    <source>
        <dbReference type="EMBL" id="CAD7396178.1"/>
    </source>
</evidence>
<keyword evidence="4" id="KW-0442">Lipid degradation</keyword>
<evidence type="ECO:0000256" key="8">
    <source>
        <dbReference type="SAM" id="SignalP"/>
    </source>
</evidence>
<name>A0A7R9CGT3_TIMPO</name>
<gene>
    <name evidence="10" type="ORF">TPSB3V08_LOCUS543</name>
</gene>
<organism evidence="10">
    <name type="scientific">Timema poppense</name>
    <name type="common">Walking stick</name>
    <dbReference type="NCBI Taxonomy" id="170557"/>
    <lineage>
        <taxon>Eukaryota</taxon>
        <taxon>Metazoa</taxon>
        <taxon>Ecdysozoa</taxon>
        <taxon>Arthropoda</taxon>
        <taxon>Hexapoda</taxon>
        <taxon>Insecta</taxon>
        <taxon>Pterygota</taxon>
        <taxon>Neoptera</taxon>
        <taxon>Polyneoptera</taxon>
        <taxon>Phasmatodea</taxon>
        <taxon>Timematodea</taxon>
        <taxon>Timematoidea</taxon>
        <taxon>Timematidae</taxon>
        <taxon>Timema</taxon>
    </lineage>
</organism>
<protein>
    <recommendedName>
        <fullName evidence="9">Partial AB-hydrolase lipase domain-containing protein</fullName>
    </recommendedName>
</protein>
<dbReference type="Gene3D" id="3.40.50.1820">
    <property type="entry name" value="alpha/beta hydrolase"/>
    <property type="match status" value="1"/>
</dbReference>